<dbReference type="RefSeq" id="WP_307411567.1">
    <property type="nucleotide sequence ID" value="NZ_JAUSUR010000009.1"/>
</dbReference>
<dbReference type="EMBL" id="JAUSUR010000009">
    <property type="protein sequence ID" value="MDQ0363059.1"/>
    <property type="molecule type" value="Genomic_DNA"/>
</dbReference>
<keyword evidence="3" id="KW-1185">Reference proteome</keyword>
<dbReference type="Gene3D" id="2.130.10.10">
    <property type="entry name" value="YVTN repeat-like/Quinoprotein amine dehydrogenase"/>
    <property type="match status" value="1"/>
</dbReference>
<evidence type="ECO:0000313" key="3">
    <source>
        <dbReference type="Proteomes" id="UP001230220"/>
    </source>
</evidence>
<dbReference type="Pfam" id="PF10282">
    <property type="entry name" value="Lactonase"/>
    <property type="match status" value="1"/>
</dbReference>
<dbReference type="Proteomes" id="UP001230220">
    <property type="component" value="Unassembled WGS sequence"/>
</dbReference>
<proteinExistence type="inferred from homology"/>
<comment type="caution">
    <text evidence="2">The sequence shown here is derived from an EMBL/GenBank/DDBJ whole genome shotgun (WGS) entry which is preliminary data.</text>
</comment>
<dbReference type="PANTHER" id="PTHR30344">
    <property type="entry name" value="6-PHOSPHOGLUCONOLACTONASE-RELATED"/>
    <property type="match status" value="1"/>
</dbReference>
<evidence type="ECO:0000313" key="2">
    <source>
        <dbReference type="EMBL" id="MDQ0363059.1"/>
    </source>
</evidence>
<name>A0ABU0E830_9FIRM</name>
<dbReference type="SUPFAM" id="SSF50969">
    <property type="entry name" value="YVTN repeat-like/Quinoprotein amine dehydrogenase"/>
    <property type="match status" value="1"/>
</dbReference>
<reference evidence="2 3" key="1">
    <citation type="submission" date="2023-07" db="EMBL/GenBank/DDBJ databases">
        <title>Genomic Encyclopedia of Type Strains, Phase IV (KMG-IV): sequencing the most valuable type-strain genomes for metagenomic binning, comparative biology and taxonomic classification.</title>
        <authorList>
            <person name="Goeker M."/>
        </authorList>
    </citation>
    <scope>NUCLEOTIDE SEQUENCE [LARGE SCALE GENOMIC DNA]</scope>
    <source>
        <strain evidence="2 3">DSM 16784</strain>
    </source>
</reference>
<evidence type="ECO:0000256" key="1">
    <source>
        <dbReference type="ARBA" id="ARBA00005564"/>
    </source>
</evidence>
<dbReference type="PANTHER" id="PTHR30344:SF1">
    <property type="entry name" value="6-PHOSPHOGLUCONOLACTONASE"/>
    <property type="match status" value="1"/>
</dbReference>
<accession>A0ABU0E830</accession>
<dbReference type="InterPro" id="IPR011044">
    <property type="entry name" value="Quino_amine_DH_bsu"/>
</dbReference>
<protein>
    <submittedName>
        <fullName evidence="2">6-phosphogluconolactonase (Cycloisomerase 2 family)</fullName>
    </submittedName>
</protein>
<dbReference type="InterPro" id="IPR015943">
    <property type="entry name" value="WD40/YVTN_repeat-like_dom_sf"/>
</dbReference>
<dbReference type="InterPro" id="IPR019405">
    <property type="entry name" value="Lactonase_7-beta_prop"/>
</dbReference>
<dbReference type="InterPro" id="IPR050282">
    <property type="entry name" value="Cycloisomerase_2"/>
</dbReference>
<comment type="similarity">
    <text evidence="1">Belongs to the cycloisomerase 2 family.</text>
</comment>
<organism evidence="2 3">
    <name type="scientific">Breznakia pachnodae</name>
    <dbReference type="NCBI Taxonomy" id="265178"/>
    <lineage>
        <taxon>Bacteria</taxon>
        <taxon>Bacillati</taxon>
        <taxon>Bacillota</taxon>
        <taxon>Erysipelotrichia</taxon>
        <taxon>Erysipelotrichales</taxon>
        <taxon>Erysipelotrichaceae</taxon>
        <taxon>Breznakia</taxon>
    </lineage>
</organism>
<gene>
    <name evidence="2" type="ORF">J2S15_003820</name>
</gene>
<sequence length="322" mass="37144">MNQDKSIEMMICYYGKEGYSKSGIMYCRYQPELQTFEIIDDARVGGKINFILWNKEQVLVPVADGNQTGIKVFSLENDKLNESRFLNTEYFYSYGVMKNKDYGYFSSFSSGVDAIIDFHKDSEIDTIEYEGGKSHYINLLNDGRIYALDNGNDMLYVYQDNNKELEIEKKISFGNESPRLMPLHPNGKRAYLLMQRTNQIVVFDTEDFDELQRIDIPGATIDVDFCGGIFVDKSGTYVCATIRVKNEIALFKIDKNGLLIYLDSQACGEMPRDLTSEQEYMFITCSYSNRIEVMKIENDKLVKLDTYLEIDQPITFANKENI</sequence>